<dbReference type="InterPro" id="IPR027417">
    <property type="entry name" value="P-loop_NTPase"/>
</dbReference>
<dbReference type="Proteomes" id="UP000464178">
    <property type="component" value="Chromosome"/>
</dbReference>
<dbReference type="Gene3D" id="3.40.50.300">
    <property type="entry name" value="P-loop containing nucleotide triphosphate hydrolases"/>
    <property type="match status" value="2"/>
</dbReference>
<dbReference type="AlphaFoldDB" id="A0A6P2DH75"/>
<evidence type="ECO:0000313" key="1">
    <source>
        <dbReference type="EMBL" id="VTS00402.1"/>
    </source>
</evidence>
<dbReference type="RefSeq" id="WP_162672160.1">
    <property type="nucleotide sequence ID" value="NZ_LR593886.1"/>
</dbReference>
<organism evidence="1 2">
    <name type="scientific">Gemmata massiliana</name>
    <dbReference type="NCBI Taxonomy" id="1210884"/>
    <lineage>
        <taxon>Bacteria</taxon>
        <taxon>Pseudomonadati</taxon>
        <taxon>Planctomycetota</taxon>
        <taxon>Planctomycetia</taxon>
        <taxon>Gemmatales</taxon>
        <taxon>Gemmataceae</taxon>
        <taxon>Gemmata</taxon>
    </lineage>
</organism>
<accession>A0A6P2DH75</accession>
<keyword evidence="2" id="KW-1185">Reference proteome</keyword>
<sequence length="497" mass="53098">MELVLALVTLVGLLAWRKRRTARKPRDRPDPPLAFAGGLLGYRELMANCLVTGATGSGKSSAMAALLRELLADGCGMYLPAGKPGDAQRYAEMARRAGRTDVVLFDSTCRSRVNFLDGVLGTGDDATLALQAEAAFTQLGQALNAAGGGGREDDQFWATNTKRWVRMGFRLILAAGERPSIPLLVDVVTSSAASPAAVGTEAFRAGTCFKLLARAADRLEHTPRRAEYMEIENFWLLEVPNTADRQRSGFVAGILGPADVLAAGIPKAILCSDSNVDPAQLVARNAVVITDFPLGDAGVMCPVINTALKYAFQRAILRRAAPDGTRPFILAIDEYQTQASEFDAEYLSLCRSARGPMVLMTQGYESLMMCFPGPGAEHKVNVLAGNCAIRMFMSPTPTTGAWLTEKLLGQRVRLMLGGSASAGGYESPWDLIAGSKAGSAAGSFQQQYVPWLTPGELAALRTGGAENGRWVDFVVTIAGRRFAGRPFTVASVRQEGK</sequence>
<evidence type="ECO:0000313" key="2">
    <source>
        <dbReference type="Proteomes" id="UP000464178"/>
    </source>
</evidence>
<evidence type="ECO:0008006" key="3">
    <source>
        <dbReference type="Google" id="ProtNLM"/>
    </source>
</evidence>
<name>A0A6P2DH75_9BACT</name>
<dbReference type="SUPFAM" id="SSF52540">
    <property type="entry name" value="P-loop containing nucleoside triphosphate hydrolases"/>
    <property type="match status" value="1"/>
</dbReference>
<gene>
    <name evidence="1" type="ORF">SOIL9_81960</name>
</gene>
<dbReference type="KEGG" id="gms:SOIL9_81960"/>
<dbReference type="EMBL" id="LR593886">
    <property type="protein sequence ID" value="VTS00402.1"/>
    <property type="molecule type" value="Genomic_DNA"/>
</dbReference>
<reference evidence="1 2" key="1">
    <citation type="submission" date="2019-05" db="EMBL/GenBank/DDBJ databases">
        <authorList>
            <consortium name="Science for Life Laboratories"/>
        </authorList>
    </citation>
    <scope>NUCLEOTIDE SEQUENCE [LARGE SCALE GENOMIC DNA]</scope>
    <source>
        <strain evidence="1">Soil9</strain>
    </source>
</reference>
<proteinExistence type="predicted"/>
<protein>
    <recommendedName>
        <fullName evidence="3">TraD/TraG TraM recognition site domain-containing protein</fullName>
    </recommendedName>
</protein>